<proteinExistence type="predicted"/>
<sequence>PVTEHVKNTEIVFDTGSHVWVGSGKSTRGTEGKRGQLGRGKTLSYVHLTELSTWEDAAQIDDALMPALHIQPAILVLFESTAKGRHNWWHEHWIASTQGIDRFTPVFIPWYAEKSRYWLPAPVSWHPSPGTLAHARRCEETGPRWVGCAVRLTRNQLYWYETTRASYEAKGVLYKFLEEYCADDLEAFQFSGYGVFDLATIEKIRESARPVTGVLQVVRPFGTIGGEAQPPERP</sequence>
<reference evidence="1" key="1">
    <citation type="journal article" date="2015" name="Nature">
        <title>Complex archaea that bridge the gap between prokaryotes and eukaryotes.</title>
        <authorList>
            <person name="Spang A."/>
            <person name="Saw J.H."/>
            <person name="Jorgensen S.L."/>
            <person name="Zaremba-Niedzwiedzka K."/>
            <person name="Martijn J."/>
            <person name="Lind A.E."/>
            <person name="van Eijk R."/>
            <person name="Schleper C."/>
            <person name="Guy L."/>
            <person name="Ettema T.J."/>
        </authorList>
    </citation>
    <scope>NUCLEOTIDE SEQUENCE</scope>
</reference>
<protein>
    <recommendedName>
        <fullName evidence="2">Terminase large subunit gp17-like C-terminal domain-containing protein</fullName>
    </recommendedName>
</protein>
<dbReference type="InterPro" id="IPR027417">
    <property type="entry name" value="P-loop_NTPase"/>
</dbReference>
<dbReference type="AlphaFoldDB" id="A0A0F9ALI2"/>
<dbReference type="EMBL" id="LAZR01042053">
    <property type="protein sequence ID" value="KKL10459.1"/>
    <property type="molecule type" value="Genomic_DNA"/>
</dbReference>
<gene>
    <name evidence="1" type="ORF">LCGC14_2555590</name>
</gene>
<feature type="non-terminal residue" evidence="1">
    <location>
        <position position="1"/>
    </location>
</feature>
<evidence type="ECO:0008006" key="2">
    <source>
        <dbReference type="Google" id="ProtNLM"/>
    </source>
</evidence>
<dbReference type="Gene3D" id="3.40.50.300">
    <property type="entry name" value="P-loop containing nucleotide triphosphate hydrolases"/>
    <property type="match status" value="1"/>
</dbReference>
<comment type="caution">
    <text evidence="1">The sequence shown here is derived from an EMBL/GenBank/DDBJ whole genome shotgun (WGS) entry which is preliminary data.</text>
</comment>
<name>A0A0F9ALI2_9ZZZZ</name>
<organism evidence="1">
    <name type="scientific">marine sediment metagenome</name>
    <dbReference type="NCBI Taxonomy" id="412755"/>
    <lineage>
        <taxon>unclassified sequences</taxon>
        <taxon>metagenomes</taxon>
        <taxon>ecological metagenomes</taxon>
    </lineage>
</organism>
<accession>A0A0F9ALI2</accession>
<evidence type="ECO:0000313" key="1">
    <source>
        <dbReference type="EMBL" id="KKL10459.1"/>
    </source>
</evidence>